<dbReference type="CDD" id="cd00067">
    <property type="entry name" value="GAL4"/>
    <property type="match status" value="1"/>
</dbReference>
<dbReference type="Proteomes" id="UP000070444">
    <property type="component" value="Unassembled WGS sequence"/>
</dbReference>
<name>A0A137P0V0_CONC2</name>
<proteinExistence type="predicted"/>
<evidence type="ECO:0000313" key="5">
    <source>
        <dbReference type="Proteomes" id="UP000070444"/>
    </source>
</evidence>
<evidence type="ECO:0000313" key="4">
    <source>
        <dbReference type="EMBL" id="KXN68514.1"/>
    </source>
</evidence>
<dbReference type="InterPro" id="IPR036864">
    <property type="entry name" value="Zn2-C6_fun-type_DNA-bd_sf"/>
</dbReference>
<dbReference type="InterPro" id="IPR001138">
    <property type="entry name" value="Zn2Cys6_DnaBD"/>
</dbReference>
<evidence type="ECO:0000256" key="2">
    <source>
        <dbReference type="ARBA" id="ARBA00023242"/>
    </source>
</evidence>
<dbReference type="GO" id="GO:0005634">
    <property type="term" value="C:nucleus"/>
    <property type="evidence" value="ECO:0007669"/>
    <property type="project" value="UniProtKB-SubCell"/>
</dbReference>
<dbReference type="PANTHER" id="PTHR31001:SF87">
    <property type="entry name" value="COL-21"/>
    <property type="match status" value="1"/>
</dbReference>
<dbReference type="InterPro" id="IPR050613">
    <property type="entry name" value="Sec_Metabolite_Reg"/>
</dbReference>
<keyword evidence="2" id="KW-0539">Nucleus</keyword>
<protein>
    <recommendedName>
        <fullName evidence="3">Zn(2)-C6 fungal-type domain-containing protein</fullName>
    </recommendedName>
</protein>
<dbReference type="PANTHER" id="PTHR31001">
    <property type="entry name" value="UNCHARACTERIZED TRANSCRIPTIONAL REGULATORY PROTEIN"/>
    <property type="match status" value="1"/>
</dbReference>
<dbReference type="PROSITE" id="PS50048">
    <property type="entry name" value="ZN2_CY6_FUNGAL_2"/>
    <property type="match status" value="1"/>
</dbReference>
<gene>
    <name evidence="4" type="ORF">CONCODRAFT_9234</name>
</gene>
<dbReference type="EMBL" id="KQ964572">
    <property type="protein sequence ID" value="KXN68514.1"/>
    <property type="molecule type" value="Genomic_DNA"/>
</dbReference>
<dbReference type="Gene3D" id="4.10.240.10">
    <property type="entry name" value="Zn(2)-C6 fungal-type DNA-binding domain"/>
    <property type="match status" value="1"/>
</dbReference>
<comment type="subcellular location">
    <subcellularLocation>
        <location evidence="1">Nucleus</location>
    </subcellularLocation>
</comment>
<dbReference type="Pfam" id="PF00172">
    <property type="entry name" value="Zn_clus"/>
    <property type="match status" value="1"/>
</dbReference>
<evidence type="ECO:0000259" key="3">
    <source>
        <dbReference type="PROSITE" id="PS50048"/>
    </source>
</evidence>
<accession>A0A137P0V0</accession>
<dbReference type="PROSITE" id="PS00463">
    <property type="entry name" value="ZN2_CY6_FUNGAL_1"/>
    <property type="match status" value="1"/>
</dbReference>
<dbReference type="CDD" id="cd12148">
    <property type="entry name" value="fungal_TF_MHR"/>
    <property type="match status" value="1"/>
</dbReference>
<dbReference type="GO" id="GO:0000981">
    <property type="term" value="F:DNA-binding transcription factor activity, RNA polymerase II-specific"/>
    <property type="evidence" value="ECO:0007669"/>
    <property type="project" value="InterPro"/>
</dbReference>
<dbReference type="SUPFAM" id="SSF57701">
    <property type="entry name" value="Zn2/Cys6 DNA-binding domain"/>
    <property type="match status" value="1"/>
</dbReference>
<dbReference type="SMART" id="SM00066">
    <property type="entry name" value="GAL4"/>
    <property type="match status" value="1"/>
</dbReference>
<keyword evidence="5" id="KW-1185">Reference proteome</keyword>
<organism evidence="4 5">
    <name type="scientific">Conidiobolus coronatus (strain ATCC 28846 / CBS 209.66 / NRRL 28638)</name>
    <name type="common">Delacroixia coronata</name>
    <dbReference type="NCBI Taxonomy" id="796925"/>
    <lineage>
        <taxon>Eukaryota</taxon>
        <taxon>Fungi</taxon>
        <taxon>Fungi incertae sedis</taxon>
        <taxon>Zoopagomycota</taxon>
        <taxon>Entomophthoromycotina</taxon>
        <taxon>Entomophthoromycetes</taxon>
        <taxon>Entomophthorales</taxon>
        <taxon>Ancylistaceae</taxon>
        <taxon>Conidiobolus</taxon>
    </lineage>
</organism>
<sequence>MFSVFQKIEVNNTNSNVNSGGVNKQILFSCFECRVSKQKCDKKYPTCQRCNQLKLKCRPYERNAKYSKLSSTSSTTIKFTANECKMLISSDKGSMMFNSMLSSFSLANYKFNGIADSTLNLNTKSYTKLMSLLSSSSDVVVLRSNNNIENINLTIINQDPTIQSSFWEGLIAVYFTEVHIIHPLFSLNNFSLAGEYWLRTNLIYYLAYEFSSKKSPIANIKMKNLLLITEHQLNTQKPNLLTIQCYILLYIIYQAKGELQKKRVCFHKAMKIAHLIGLRKKCSKISAQNKYERFLSYTKLIELYWGNRSHPTNKGLLLELTDFNPDFSEKWQLTDPLRASEEDKLVAKNISLNAKFVYLSHIYITNPFVYHLENEIVNYNFISKLESKLDGIFSDIKRGVRMNAPYSNLVSSNINLYYLMIKQQLNSVLLKEFNSPKLQAQWIKLNFDLVKEYKNSKIKSSAFLIVILMALKSIVNLKDYINSDGGNLSKINELVCIMTNLSKSSDVYKAKSIEEL</sequence>
<dbReference type="AlphaFoldDB" id="A0A137P0V0"/>
<evidence type="ECO:0000256" key="1">
    <source>
        <dbReference type="ARBA" id="ARBA00004123"/>
    </source>
</evidence>
<feature type="domain" description="Zn(2)-C6 fungal-type" evidence="3">
    <location>
        <begin position="29"/>
        <end position="57"/>
    </location>
</feature>
<dbReference type="GO" id="GO:0008270">
    <property type="term" value="F:zinc ion binding"/>
    <property type="evidence" value="ECO:0007669"/>
    <property type="project" value="InterPro"/>
</dbReference>
<reference evidence="4 5" key="1">
    <citation type="journal article" date="2015" name="Genome Biol. Evol.">
        <title>Phylogenomic analyses indicate that early fungi evolved digesting cell walls of algal ancestors of land plants.</title>
        <authorList>
            <person name="Chang Y."/>
            <person name="Wang S."/>
            <person name="Sekimoto S."/>
            <person name="Aerts A.L."/>
            <person name="Choi C."/>
            <person name="Clum A."/>
            <person name="LaButti K.M."/>
            <person name="Lindquist E.A."/>
            <person name="Yee Ngan C."/>
            <person name="Ohm R.A."/>
            <person name="Salamov A.A."/>
            <person name="Grigoriev I.V."/>
            <person name="Spatafora J.W."/>
            <person name="Berbee M.L."/>
        </authorList>
    </citation>
    <scope>NUCLEOTIDE SEQUENCE [LARGE SCALE GENOMIC DNA]</scope>
    <source>
        <strain evidence="4 5">NRRL 28638</strain>
    </source>
</reference>